<gene>
    <name evidence="2" type="ORF">HII17_03500</name>
</gene>
<evidence type="ECO:0000313" key="3">
    <source>
        <dbReference type="Proteomes" id="UP000568664"/>
    </source>
</evidence>
<name>A0A7Y0Q5R8_9GAMM</name>
<dbReference type="AlphaFoldDB" id="A0A7Y0Q5R8"/>
<reference evidence="2 3" key="1">
    <citation type="submission" date="2020-04" db="EMBL/GenBank/DDBJ databases">
        <title>Thalassotalea sp. M1531, isolated from the surface of marine red alga.</title>
        <authorList>
            <person name="Pang L."/>
            <person name="Lu D.-C."/>
        </authorList>
    </citation>
    <scope>NUCLEOTIDE SEQUENCE [LARGE SCALE GENOMIC DNA]</scope>
    <source>
        <strain evidence="2 3">M1531</strain>
    </source>
</reference>
<organism evidence="2 3">
    <name type="scientific">Thalassotalea algicola</name>
    <dbReference type="NCBI Taxonomy" id="2716224"/>
    <lineage>
        <taxon>Bacteria</taxon>
        <taxon>Pseudomonadati</taxon>
        <taxon>Pseudomonadota</taxon>
        <taxon>Gammaproteobacteria</taxon>
        <taxon>Alteromonadales</taxon>
        <taxon>Colwelliaceae</taxon>
        <taxon>Thalassotalea</taxon>
    </lineage>
</organism>
<protein>
    <submittedName>
        <fullName evidence="2">Uncharacterized protein</fullName>
    </submittedName>
</protein>
<feature type="transmembrane region" description="Helical" evidence="1">
    <location>
        <begin position="48"/>
        <end position="67"/>
    </location>
</feature>
<dbReference type="EMBL" id="JABBXH010000001">
    <property type="protein sequence ID" value="NMP30618.1"/>
    <property type="molecule type" value="Genomic_DNA"/>
</dbReference>
<keyword evidence="1" id="KW-0472">Membrane</keyword>
<dbReference type="Proteomes" id="UP000568664">
    <property type="component" value="Unassembled WGS sequence"/>
</dbReference>
<keyword evidence="1" id="KW-1133">Transmembrane helix</keyword>
<proteinExistence type="predicted"/>
<evidence type="ECO:0000256" key="1">
    <source>
        <dbReference type="SAM" id="Phobius"/>
    </source>
</evidence>
<keyword evidence="3" id="KW-1185">Reference proteome</keyword>
<evidence type="ECO:0000313" key="2">
    <source>
        <dbReference type="EMBL" id="NMP30618.1"/>
    </source>
</evidence>
<comment type="caution">
    <text evidence="2">The sequence shown here is derived from an EMBL/GenBank/DDBJ whole genome shotgun (WGS) entry which is preliminary data.</text>
</comment>
<feature type="transmembrane region" description="Helical" evidence="1">
    <location>
        <begin position="18"/>
        <end position="36"/>
    </location>
</feature>
<accession>A0A7Y0Q5R8</accession>
<sequence length="77" mass="8483">MDRVETTEKHLLQKIAKIVGYICTLIAVILGIYLATIYGTDDVVHKSAIGATTFFFFMVGLVLNVLANTNLPNLKVK</sequence>
<dbReference type="RefSeq" id="WP_169073907.1">
    <property type="nucleotide sequence ID" value="NZ_JABBXH010000001.1"/>
</dbReference>
<keyword evidence="1" id="KW-0812">Transmembrane</keyword>